<sequence length="159" mass="17702">MPQQPLTEFDAYFALLEVGSLVQHGVEQQLRTAGGLSFVQFQILAILGESEDGTQTMTTVADRLVHSRSGLTYQAQKLESSGLITRTPCPDDDRTTILTLSPAGAALLARVLPGHMDVVRDLLLAPLDENDRTELTRILDKVRRHMRSRPPRSARRRRS</sequence>
<name>A0A9X2E4U4_9NOCA</name>
<dbReference type="RefSeq" id="WP_251910072.1">
    <property type="nucleotide sequence ID" value="NZ_JAMRXG010000002.1"/>
</dbReference>
<dbReference type="AlphaFoldDB" id="A0A9X2E4U4"/>
<reference evidence="2" key="1">
    <citation type="submission" date="2022-06" db="EMBL/GenBank/DDBJ databases">
        <title>Novel species in genus nocardia.</title>
        <authorList>
            <person name="Li F."/>
        </authorList>
    </citation>
    <scope>NUCLEOTIDE SEQUENCE</scope>
    <source>
        <strain evidence="2">CDC141</strain>
    </source>
</reference>
<feature type="domain" description="HTH marR-type" evidence="1">
    <location>
        <begin position="8"/>
        <end position="144"/>
    </location>
</feature>
<evidence type="ECO:0000313" key="2">
    <source>
        <dbReference type="EMBL" id="MCM6773088.1"/>
    </source>
</evidence>
<dbReference type="PANTHER" id="PTHR33164:SF99">
    <property type="entry name" value="MARR FAMILY REGULATORY PROTEIN"/>
    <property type="match status" value="1"/>
</dbReference>
<dbReference type="Pfam" id="PF12802">
    <property type="entry name" value="MarR_2"/>
    <property type="match status" value="1"/>
</dbReference>
<dbReference type="PANTHER" id="PTHR33164">
    <property type="entry name" value="TRANSCRIPTIONAL REGULATOR, MARR FAMILY"/>
    <property type="match status" value="1"/>
</dbReference>
<dbReference type="GO" id="GO:0006950">
    <property type="term" value="P:response to stress"/>
    <property type="evidence" value="ECO:0007669"/>
    <property type="project" value="TreeGrafter"/>
</dbReference>
<dbReference type="Proteomes" id="UP001139157">
    <property type="component" value="Unassembled WGS sequence"/>
</dbReference>
<gene>
    <name evidence="2" type="ORF">NDR86_06345</name>
</gene>
<comment type="caution">
    <text evidence="2">The sequence shown here is derived from an EMBL/GenBank/DDBJ whole genome shotgun (WGS) entry which is preliminary data.</text>
</comment>
<accession>A0A9X2E4U4</accession>
<dbReference type="InterPro" id="IPR036388">
    <property type="entry name" value="WH-like_DNA-bd_sf"/>
</dbReference>
<dbReference type="GO" id="GO:0003700">
    <property type="term" value="F:DNA-binding transcription factor activity"/>
    <property type="evidence" value="ECO:0007669"/>
    <property type="project" value="InterPro"/>
</dbReference>
<organism evidence="2 3">
    <name type="scientific">Nocardia pulmonis</name>
    <dbReference type="NCBI Taxonomy" id="2951408"/>
    <lineage>
        <taxon>Bacteria</taxon>
        <taxon>Bacillati</taxon>
        <taxon>Actinomycetota</taxon>
        <taxon>Actinomycetes</taxon>
        <taxon>Mycobacteriales</taxon>
        <taxon>Nocardiaceae</taxon>
        <taxon>Nocardia</taxon>
    </lineage>
</organism>
<evidence type="ECO:0000313" key="3">
    <source>
        <dbReference type="Proteomes" id="UP001139157"/>
    </source>
</evidence>
<dbReference type="EMBL" id="JAMRXG010000002">
    <property type="protein sequence ID" value="MCM6773088.1"/>
    <property type="molecule type" value="Genomic_DNA"/>
</dbReference>
<dbReference type="InterPro" id="IPR039422">
    <property type="entry name" value="MarR/SlyA-like"/>
</dbReference>
<dbReference type="PROSITE" id="PS50995">
    <property type="entry name" value="HTH_MARR_2"/>
    <property type="match status" value="1"/>
</dbReference>
<proteinExistence type="predicted"/>
<keyword evidence="3" id="KW-1185">Reference proteome</keyword>
<dbReference type="SMART" id="SM00347">
    <property type="entry name" value="HTH_MARR"/>
    <property type="match status" value="1"/>
</dbReference>
<dbReference type="InterPro" id="IPR036390">
    <property type="entry name" value="WH_DNA-bd_sf"/>
</dbReference>
<dbReference type="InterPro" id="IPR000835">
    <property type="entry name" value="HTH_MarR-typ"/>
</dbReference>
<dbReference type="SUPFAM" id="SSF46785">
    <property type="entry name" value="Winged helix' DNA-binding domain"/>
    <property type="match status" value="1"/>
</dbReference>
<evidence type="ECO:0000259" key="1">
    <source>
        <dbReference type="PROSITE" id="PS50995"/>
    </source>
</evidence>
<dbReference type="Gene3D" id="1.10.10.10">
    <property type="entry name" value="Winged helix-like DNA-binding domain superfamily/Winged helix DNA-binding domain"/>
    <property type="match status" value="1"/>
</dbReference>
<protein>
    <submittedName>
        <fullName evidence="2">MarR family transcriptional regulator</fullName>
    </submittedName>
</protein>